<dbReference type="InterPro" id="IPR036188">
    <property type="entry name" value="FAD/NAD-bd_sf"/>
</dbReference>
<dbReference type="InterPro" id="IPR022460">
    <property type="entry name" value="Flavoprotein_PP4765"/>
</dbReference>
<dbReference type="Gene3D" id="1.10.8.260">
    <property type="entry name" value="HI0933 insert domain-like"/>
    <property type="match status" value="1"/>
</dbReference>
<reference evidence="6 7" key="1">
    <citation type="submission" date="2020-04" db="EMBL/GenBank/DDBJ databases">
        <authorList>
            <person name="Yoon J."/>
        </authorList>
    </citation>
    <scope>NUCLEOTIDE SEQUENCE [LARGE SCALE GENOMIC DNA]</scope>
    <source>
        <strain evidence="6 7">KMU-115</strain>
    </source>
</reference>
<dbReference type="Gene3D" id="3.50.50.60">
    <property type="entry name" value="FAD/NAD(P)-binding domain"/>
    <property type="match status" value="1"/>
</dbReference>
<dbReference type="Pfam" id="PF03486">
    <property type="entry name" value="HI0933_like"/>
    <property type="match status" value="1"/>
</dbReference>
<dbReference type="EMBL" id="JAAZQQ010000004">
    <property type="protein sequence ID" value="NKX45630.1"/>
    <property type="molecule type" value="Genomic_DNA"/>
</dbReference>
<dbReference type="RefSeq" id="WP_168624006.1">
    <property type="nucleotide sequence ID" value="NZ_JAAZQQ010000004.1"/>
</dbReference>
<proteinExistence type="predicted"/>
<evidence type="ECO:0000259" key="5">
    <source>
        <dbReference type="Pfam" id="PF22780"/>
    </source>
</evidence>
<feature type="domain" description="RsdA/BaiN/AoA(So)-like Rossmann fold-like" evidence="4">
    <location>
        <begin position="18"/>
        <end position="396"/>
    </location>
</feature>
<dbReference type="SUPFAM" id="SSF51905">
    <property type="entry name" value="FAD/NAD(P)-binding domain"/>
    <property type="match status" value="1"/>
</dbReference>
<evidence type="ECO:0000256" key="3">
    <source>
        <dbReference type="ARBA" id="ARBA00022827"/>
    </source>
</evidence>
<dbReference type="NCBIfam" id="TIGR00275">
    <property type="entry name" value="aminoacetone oxidase family FAD-binding enzyme"/>
    <property type="match status" value="1"/>
</dbReference>
<gene>
    <name evidence="6" type="ORF">HCU73_13625</name>
</gene>
<evidence type="ECO:0000313" key="6">
    <source>
        <dbReference type="EMBL" id="NKX45630.1"/>
    </source>
</evidence>
<dbReference type="NCBIfam" id="TIGR03862">
    <property type="entry name" value="flavo_PP4765"/>
    <property type="match status" value="1"/>
</dbReference>
<sequence>MGGEIGAGAGGGKGEPVDALVIGAGPAGLMAAEVLARAGRAVVIAEGKPSMGRKFLMAGKSGLNLTKDEPAERFVAGYGAAAGWLGPMLADMGPEEVKGWAEALGQPVFTGSSGRVFPVAMKASPLLRAWLGRIGAEARTGWRWTGWDGGDWVFATRGGERRIAPRVVVLALGGSSWARLGSDGAWAGLLAARGVEVAPFRPANMGFVVDWSPHMRPVFGQPVKGVALRDAAGGWHRGEFVVSARGVEGGGIYAVAADVRDGAPLVVDLLPDLTEAEVARRLAERPRKRTLAQHLDKALKLDPVKRALLQEFGRPLPEEAALARLIKGLELRQAGPRPMDEAISTAGGVTRAAVDEGLMLRALPGVFVAGEMLDWEAPTGGYLITGCLATGLWAGRHAAGWGR</sequence>
<dbReference type="SUPFAM" id="SSF160996">
    <property type="entry name" value="HI0933 insert domain-like"/>
    <property type="match status" value="1"/>
</dbReference>
<comment type="caution">
    <text evidence="6">The sequence shown here is derived from an EMBL/GenBank/DDBJ whole genome shotgun (WGS) entry which is preliminary data.</text>
</comment>
<accession>A0A7X6JYB3</accession>
<dbReference type="PANTHER" id="PTHR42887">
    <property type="entry name" value="OS12G0638800 PROTEIN"/>
    <property type="match status" value="1"/>
</dbReference>
<dbReference type="Proteomes" id="UP000526408">
    <property type="component" value="Unassembled WGS sequence"/>
</dbReference>
<feature type="domain" description="RsdA/BaiN/AoA(So)-like insert" evidence="5">
    <location>
        <begin position="201"/>
        <end position="344"/>
    </location>
</feature>
<name>A0A7X6JYB3_9RHOB</name>
<evidence type="ECO:0000256" key="1">
    <source>
        <dbReference type="ARBA" id="ARBA00001974"/>
    </source>
</evidence>
<dbReference type="PRINTS" id="PR00368">
    <property type="entry name" value="FADPNR"/>
</dbReference>
<dbReference type="AlphaFoldDB" id="A0A7X6JYB3"/>
<keyword evidence="2" id="KW-0285">Flavoprotein</keyword>
<dbReference type="PANTHER" id="PTHR42887:SF1">
    <property type="entry name" value="BLR3961 PROTEIN"/>
    <property type="match status" value="1"/>
</dbReference>
<dbReference type="PRINTS" id="PR00411">
    <property type="entry name" value="PNDRDTASEI"/>
</dbReference>
<dbReference type="InterPro" id="IPR004792">
    <property type="entry name" value="BaiN-like"/>
</dbReference>
<keyword evidence="3" id="KW-0274">FAD</keyword>
<evidence type="ECO:0000256" key="2">
    <source>
        <dbReference type="ARBA" id="ARBA00022630"/>
    </source>
</evidence>
<dbReference type="Gene3D" id="2.40.30.10">
    <property type="entry name" value="Translation factors"/>
    <property type="match status" value="1"/>
</dbReference>
<comment type="cofactor">
    <cofactor evidence="1">
        <name>FAD</name>
        <dbReference type="ChEBI" id="CHEBI:57692"/>
    </cofactor>
</comment>
<organism evidence="6 7">
    <name type="scientific">Roseicyclus persicicus</name>
    <dbReference type="NCBI Taxonomy" id="2650661"/>
    <lineage>
        <taxon>Bacteria</taxon>
        <taxon>Pseudomonadati</taxon>
        <taxon>Pseudomonadota</taxon>
        <taxon>Alphaproteobacteria</taxon>
        <taxon>Rhodobacterales</taxon>
        <taxon>Roseobacteraceae</taxon>
        <taxon>Roseicyclus</taxon>
    </lineage>
</organism>
<protein>
    <submittedName>
        <fullName evidence="6">TIGR03862 family flavoprotein</fullName>
    </submittedName>
</protein>
<dbReference type="InterPro" id="IPR023166">
    <property type="entry name" value="BaiN-like_dom_sf"/>
</dbReference>
<dbReference type="InterPro" id="IPR055178">
    <property type="entry name" value="RsdA/BaiN/AoA(So)-like_dom"/>
</dbReference>
<keyword evidence="7" id="KW-1185">Reference proteome</keyword>
<evidence type="ECO:0000313" key="7">
    <source>
        <dbReference type="Proteomes" id="UP000526408"/>
    </source>
</evidence>
<dbReference type="Pfam" id="PF22780">
    <property type="entry name" value="HI0933_like_1st"/>
    <property type="match status" value="1"/>
</dbReference>
<dbReference type="InterPro" id="IPR057661">
    <property type="entry name" value="RsdA/BaiN/AoA(So)_Rossmann"/>
</dbReference>
<evidence type="ECO:0000259" key="4">
    <source>
        <dbReference type="Pfam" id="PF03486"/>
    </source>
</evidence>